<comment type="caution">
    <text evidence="2">The sequence shown here is derived from an EMBL/GenBank/DDBJ whole genome shotgun (WGS) entry which is preliminary data.</text>
</comment>
<dbReference type="Pfam" id="PF16242">
    <property type="entry name" value="Pyrid_ox_like"/>
    <property type="match status" value="1"/>
</dbReference>
<reference evidence="2 3" key="1">
    <citation type="submission" date="2020-08" db="EMBL/GenBank/DDBJ databases">
        <title>Genomic Encyclopedia of Type Strains, Phase IV (KMG-IV): sequencing the most valuable type-strain genomes for metagenomic binning, comparative biology and taxonomic classification.</title>
        <authorList>
            <person name="Goeker M."/>
        </authorList>
    </citation>
    <scope>NUCLEOTIDE SEQUENCE [LARGE SCALE GENOMIC DNA]</scope>
    <source>
        <strain evidence="2 3">DSM 102234</strain>
    </source>
</reference>
<dbReference type="PANTHER" id="PTHR34818:SF1">
    <property type="entry name" value="PROTEIN BLI-3"/>
    <property type="match status" value="1"/>
</dbReference>
<accession>A0A7W6E8G8</accession>
<dbReference type="AlphaFoldDB" id="A0A7W6E8G8"/>
<dbReference type="Gene3D" id="2.30.110.10">
    <property type="entry name" value="Electron Transport, Fmn-binding Protein, Chain A"/>
    <property type="match status" value="1"/>
</dbReference>
<organism evidence="2 3">
    <name type="scientific">Sulfitobacter undariae</name>
    <dbReference type="NCBI Taxonomy" id="1563671"/>
    <lineage>
        <taxon>Bacteria</taxon>
        <taxon>Pseudomonadati</taxon>
        <taxon>Pseudomonadota</taxon>
        <taxon>Alphaproteobacteria</taxon>
        <taxon>Rhodobacterales</taxon>
        <taxon>Roseobacteraceae</taxon>
        <taxon>Sulfitobacter</taxon>
    </lineage>
</organism>
<dbReference type="InterPro" id="IPR038725">
    <property type="entry name" value="YdaG_split_barrel_FMN-bd"/>
</dbReference>
<dbReference type="Proteomes" id="UP000530268">
    <property type="component" value="Unassembled WGS sequence"/>
</dbReference>
<dbReference type="EMBL" id="JACIEI010000003">
    <property type="protein sequence ID" value="MBB3993703.1"/>
    <property type="molecule type" value="Genomic_DNA"/>
</dbReference>
<protein>
    <submittedName>
        <fullName evidence="2">General stress protein 26</fullName>
    </submittedName>
</protein>
<dbReference type="SUPFAM" id="SSF50475">
    <property type="entry name" value="FMN-binding split barrel"/>
    <property type="match status" value="1"/>
</dbReference>
<evidence type="ECO:0000313" key="3">
    <source>
        <dbReference type="Proteomes" id="UP000530268"/>
    </source>
</evidence>
<feature type="domain" description="General stress protein FMN-binding split barrel" evidence="1">
    <location>
        <begin position="6"/>
        <end position="147"/>
    </location>
</feature>
<keyword evidence="3" id="KW-1185">Reference proteome</keyword>
<dbReference type="InterPro" id="IPR012349">
    <property type="entry name" value="Split_barrel_FMN-bd"/>
</dbReference>
<evidence type="ECO:0000259" key="1">
    <source>
        <dbReference type="Pfam" id="PF16242"/>
    </source>
</evidence>
<sequence>MTDNLKEKFWDRLQDTRAGMLSTDSAPAVPMSHHADKNSGTIWFITAKDTDLAKSAAASTRSQFLLSSADESLYARVDGALEAVTDRKMLDEIWSVFAGAWFEDGKDDPDIQLLRFTPREAEVWATDGSVSFLYEVAKANLTDSKPDAGDHGKLLF</sequence>
<name>A0A7W6E8G8_9RHOB</name>
<evidence type="ECO:0000313" key="2">
    <source>
        <dbReference type="EMBL" id="MBB3993703.1"/>
    </source>
</evidence>
<dbReference type="PANTHER" id="PTHR34818">
    <property type="entry name" value="PROTEIN BLI-3"/>
    <property type="match status" value="1"/>
</dbReference>
<dbReference type="RefSeq" id="WP_184564039.1">
    <property type="nucleotide sequence ID" value="NZ_JACIEI010000003.1"/>
</dbReference>
<proteinExistence type="predicted"/>
<dbReference type="InterPro" id="IPR052917">
    <property type="entry name" value="Stress-Dev_Protein"/>
</dbReference>
<gene>
    <name evidence="2" type="ORF">GGR95_001334</name>
</gene>